<sequence>MYLFKVCSFTNYGAFEKSRIRNIRLFGVMLFLCCDNLFDWNTLYENIELVKRTCNELIVFTVVFTILTIVAVTFDCIDTNIMVLNH</sequence>
<reference evidence="2 3" key="1">
    <citation type="journal article" date="2017" name="Environ. Microbiol.">
        <title>Decay of the glycolytic pathway and adaptation to intranuclear parasitism within Enterocytozoonidae microsporidia.</title>
        <authorList>
            <person name="Wiredu Boakye D."/>
            <person name="Jaroenlak P."/>
            <person name="Prachumwat A."/>
            <person name="Williams T.A."/>
            <person name="Bateman K.S."/>
            <person name="Itsathitphaisarn O."/>
            <person name="Sritunyalucksana K."/>
            <person name="Paszkiewicz K.H."/>
            <person name="Moore K.A."/>
            <person name="Stentiford G.D."/>
            <person name="Williams B.A."/>
        </authorList>
    </citation>
    <scope>NUCLEOTIDE SEQUENCE [LARGE SCALE GENOMIC DNA]</scope>
    <source>
        <strain evidence="2 3">GB1</strain>
    </source>
</reference>
<accession>A0A1Y1S934</accession>
<evidence type="ECO:0000313" key="3">
    <source>
        <dbReference type="Proteomes" id="UP000192639"/>
    </source>
</evidence>
<evidence type="ECO:0000256" key="1">
    <source>
        <dbReference type="SAM" id="Phobius"/>
    </source>
</evidence>
<gene>
    <name evidence="2" type="ORF">ECANGB1_1640</name>
</gene>
<keyword evidence="1" id="KW-1133">Transmembrane helix</keyword>
<dbReference type="EMBL" id="LWDP01000005">
    <property type="protein sequence ID" value="ORD94962.1"/>
    <property type="molecule type" value="Genomic_DNA"/>
</dbReference>
<dbReference type="Proteomes" id="UP000192639">
    <property type="component" value="Unassembled WGS sequence"/>
</dbReference>
<feature type="transmembrane region" description="Helical" evidence="1">
    <location>
        <begin position="58"/>
        <end position="77"/>
    </location>
</feature>
<protein>
    <submittedName>
        <fullName evidence="2">Uncharacterized protein</fullName>
    </submittedName>
</protein>
<keyword evidence="1" id="KW-0812">Transmembrane</keyword>
<organism evidence="2 3">
    <name type="scientific">Enterospora canceri</name>
    <dbReference type="NCBI Taxonomy" id="1081671"/>
    <lineage>
        <taxon>Eukaryota</taxon>
        <taxon>Fungi</taxon>
        <taxon>Fungi incertae sedis</taxon>
        <taxon>Microsporidia</taxon>
        <taxon>Enterocytozoonidae</taxon>
        <taxon>Enterospora</taxon>
    </lineage>
</organism>
<dbReference type="OrthoDB" id="48943at2759"/>
<name>A0A1Y1S934_9MICR</name>
<comment type="caution">
    <text evidence="2">The sequence shown here is derived from an EMBL/GenBank/DDBJ whole genome shotgun (WGS) entry which is preliminary data.</text>
</comment>
<dbReference type="AlphaFoldDB" id="A0A1Y1S934"/>
<proteinExistence type="predicted"/>
<evidence type="ECO:0000313" key="2">
    <source>
        <dbReference type="EMBL" id="ORD94962.1"/>
    </source>
</evidence>
<feature type="transmembrane region" description="Helical" evidence="1">
    <location>
        <begin position="21"/>
        <end position="38"/>
    </location>
</feature>
<keyword evidence="3" id="KW-1185">Reference proteome</keyword>
<keyword evidence="1" id="KW-0472">Membrane</keyword>
<dbReference type="VEuPathDB" id="MicrosporidiaDB:ECANGB1_1640"/>